<organism evidence="8 9">
    <name type="scientific">Clonostachys solani</name>
    <dbReference type="NCBI Taxonomy" id="160281"/>
    <lineage>
        <taxon>Eukaryota</taxon>
        <taxon>Fungi</taxon>
        <taxon>Dikarya</taxon>
        <taxon>Ascomycota</taxon>
        <taxon>Pezizomycotina</taxon>
        <taxon>Sordariomycetes</taxon>
        <taxon>Hypocreomycetidae</taxon>
        <taxon>Hypocreales</taxon>
        <taxon>Bionectriaceae</taxon>
        <taxon>Clonostachys</taxon>
    </lineage>
</organism>
<keyword evidence="9" id="KW-1185">Reference proteome</keyword>
<dbReference type="InterPro" id="IPR011050">
    <property type="entry name" value="Pectin_lyase_fold/virulence"/>
</dbReference>
<feature type="domain" description="Pectinesterase catalytic" evidence="7">
    <location>
        <begin position="176"/>
        <end position="360"/>
    </location>
</feature>
<dbReference type="InterPro" id="IPR012334">
    <property type="entry name" value="Pectin_lyas_fold"/>
</dbReference>
<comment type="similarity">
    <text evidence="2">Belongs to the pectinesterase family.</text>
</comment>
<dbReference type="PANTHER" id="PTHR31321">
    <property type="entry name" value="ACYL-COA THIOESTER HYDROLASE YBHC-RELATED"/>
    <property type="match status" value="1"/>
</dbReference>
<evidence type="ECO:0000256" key="3">
    <source>
        <dbReference type="ARBA" id="ARBA00013229"/>
    </source>
</evidence>
<feature type="signal peptide" evidence="6">
    <location>
        <begin position="1"/>
        <end position="20"/>
    </location>
</feature>
<evidence type="ECO:0000259" key="7">
    <source>
        <dbReference type="Pfam" id="PF01095"/>
    </source>
</evidence>
<sequence length="410" mass="44747">MPSILRWSIQLSYVASLVLAATGKRPSVAYKDCQKKTDNPLDGCPEGTIYVSNEDTTADFPTIQDAVHSLPNDTTPYVILISAGIYTEQINVTRSGPVTLLGQSDRPWNGEVYSNVTYNENPQNEVQVYWNAANSATYPDNLYTSVLAVGPTYNATQTGAGPTGYPVPADTPFGCSDFRAYNIDFRNEFAPRAAGPAHAVAVGYANTGFYSCGFYSYQDTVYIGKKGNSVMYDSVIAGQTDFLYGFGTLFVDKSTLLLRSCGGGITAWKGTNTTFPNKYGVYIADTNIIATNTTVLQDSKGKCSLGRPWNSLHRSLMMNSYLDETALPAGYTTWGGTNFDEHTTMALYNMRGPGNNEQAQRNGNVTLVWDKEQALPYARPLSVFMTAEGEQPNVDWIDPVVHVGCKKSQS</sequence>
<dbReference type="OrthoDB" id="3934656at2759"/>
<dbReference type="InterPro" id="IPR000070">
    <property type="entry name" value="Pectinesterase_cat"/>
</dbReference>
<keyword evidence="6" id="KW-0732">Signal</keyword>
<gene>
    <name evidence="8" type="ORF">CSOL1703_00018260</name>
</gene>
<evidence type="ECO:0000313" key="8">
    <source>
        <dbReference type="EMBL" id="CAH0057022.1"/>
    </source>
</evidence>
<dbReference type="Pfam" id="PF01095">
    <property type="entry name" value="Pectinesterase"/>
    <property type="match status" value="1"/>
</dbReference>
<dbReference type="EMBL" id="CABFOC020000070">
    <property type="protein sequence ID" value="CAH0057022.1"/>
    <property type="molecule type" value="Genomic_DNA"/>
</dbReference>
<keyword evidence="4" id="KW-0378">Hydrolase</keyword>
<dbReference type="PANTHER" id="PTHR31321:SF137">
    <property type="entry name" value="PECTIN METHYL ESTERASE (EUROFUNG)"/>
    <property type="match status" value="1"/>
</dbReference>
<keyword evidence="5" id="KW-0063">Aspartyl esterase</keyword>
<evidence type="ECO:0000256" key="4">
    <source>
        <dbReference type="ARBA" id="ARBA00022801"/>
    </source>
</evidence>
<dbReference type="AlphaFoldDB" id="A0A9P0EPA6"/>
<name>A0A9P0EPA6_9HYPO</name>
<dbReference type="Gene3D" id="2.160.20.10">
    <property type="entry name" value="Single-stranded right-handed beta-helix, Pectin lyase-like"/>
    <property type="match status" value="1"/>
</dbReference>
<dbReference type="GO" id="GO:0042545">
    <property type="term" value="P:cell wall modification"/>
    <property type="evidence" value="ECO:0007669"/>
    <property type="project" value="InterPro"/>
</dbReference>
<evidence type="ECO:0000313" key="9">
    <source>
        <dbReference type="Proteomes" id="UP000775872"/>
    </source>
</evidence>
<evidence type="ECO:0000256" key="6">
    <source>
        <dbReference type="SAM" id="SignalP"/>
    </source>
</evidence>
<dbReference type="GO" id="GO:0045490">
    <property type="term" value="P:pectin catabolic process"/>
    <property type="evidence" value="ECO:0007669"/>
    <property type="project" value="TreeGrafter"/>
</dbReference>
<reference evidence="9" key="1">
    <citation type="submission" date="2019-06" db="EMBL/GenBank/DDBJ databases">
        <authorList>
            <person name="Broberg M."/>
        </authorList>
    </citation>
    <scope>NUCLEOTIDE SEQUENCE [LARGE SCALE GENOMIC DNA]</scope>
</reference>
<accession>A0A9P0EPA6</accession>
<proteinExistence type="inferred from homology"/>
<protein>
    <recommendedName>
        <fullName evidence="3">pectinesterase</fullName>
        <ecNumber evidence="3">3.1.1.11</ecNumber>
    </recommendedName>
</protein>
<reference evidence="8 9" key="2">
    <citation type="submission" date="2021-10" db="EMBL/GenBank/DDBJ databases">
        <authorList>
            <person name="Piombo E."/>
        </authorList>
    </citation>
    <scope>NUCLEOTIDE SEQUENCE [LARGE SCALE GENOMIC DNA]</scope>
</reference>
<dbReference type="Proteomes" id="UP000775872">
    <property type="component" value="Unassembled WGS sequence"/>
</dbReference>
<comment type="pathway">
    <text evidence="1">Glycan metabolism; pectin degradation; 2-dehydro-3-deoxy-D-gluconate from pectin: step 1/5.</text>
</comment>
<evidence type="ECO:0000256" key="1">
    <source>
        <dbReference type="ARBA" id="ARBA00005184"/>
    </source>
</evidence>
<dbReference type="GO" id="GO:0030599">
    <property type="term" value="F:pectinesterase activity"/>
    <property type="evidence" value="ECO:0007669"/>
    <property type="project" value="UniProtKB-EC"/>
</dbReference>
<evidence type="ECO:0000256" key="2">
    <source>
        <dbReference type="ARBA" id="ARBA00008891"/>
    </source>
</evidence>
<dbReference type="EC" id="3.1.1.11" evidence="3"/>
<dbReference type="SUPFAM" id="SSF51126">
    <property type="entry name" value="Pectin lyase-like"/>
    <property type="match status" value="1"/>
</dbReference>
<comment type="caution">
    <text evidence="8">The sequence shown here is derived from an EMBL/GenBank/DDBJ whole genome shotgun (WGS) entry which is preliminary data.</text>
</comment>
<feature type="chain" id="PRO_5040428873" description="pectinesterase" evidence="6">
    <location>
        <begin position="21"/>
        <end position="410"/>
    </location>
</feature>
<evidence type="ECO:0000256" key="5">
    <source>
        <dbReference type="ARBA" id="ARBA00023085"/>
    </source>
</evidence>